<comment type="caution">
    <text evidence="3">The sequence shown here is derived from an EMBL/GenBank/DDBJ whole genome shotgun (WGS) entry which is preliminary data.</text>
</comment>
<dbReference type="Gene3D" id="3.30.420.10">
    <property type="entry name" value="Ribonuclease H-like superfamily/Ribonuclease H"/>
    <property type="match status" value="1"/>
</dbReference>
<protein>
    <recommendedName>
        <fullName evidence="2">CCHC-type domain-containing protein</fullName>
    </recommendedName>
</protein>
<dbReference type="Pfam" id="PF25597">
    <property type="entry name" value="SH3_retrovirus"/>
    <property type="match status" value="1"/>
</dbReference>
<dbReference type="InterPro" id="IPR054722">
    <property type="entry name" value="PolX-like_BBD"/>
</dbReference>
<dbReference type="GO" id="GO:0003676">
    <property type="term" value="F:nucleic acid binding"/>
    <property type="evidence" value="ECO:0007669"/>
    <property type="project" value="InterPro"/>
</dbReference>
<dbReference type="Pfam" id="PF22936">
    <property type="entry name" value="Pol_BBD"/>
    <property type="match status" value="1"/>
</dbReference>
<proteinExistence type="predicted"/>
<accession>A0A6L2LW59</accession>
<dbReference type="InterPro" id="IPR036875">
    <property type="entry name" value="Znf_CCHC_sf"/>
</dbReference>
<sequence>MIPNVDEASTSYNLFNEHLEDAYFDASIDYDETFVPVVQIKAIHLFLAYAAHKDFTVFQMDVKTAFLNGIIKEEVYVGQPLGFVSKQYPDHVYALDKALYGLKQAPRAWYDVLSQFLIESGFQKVPTPMVEQAKLKLDLVGKPVDHTDYQNKMSRDVITVGSTMRIPLLYWGEYSQWRERFMNYLEEQTDGEAMINYIHNGDQPLPVIAQVSLAGTAQNAPPTLKDPKFWTTEEKKTQKIDHLARSLLIQGLPNDIYSLIDSNETAKDLWDALERHMRGSEYAEQDRKAAILSISIASSLANKKPEYVKSVEKKEDKKSDEKKRDMSKVKCYNCKKEGHFAKDCKKAKICLWIIDLGCSKHMTGNRALLTNFVKKFLGTVHFGNNDFAVIAGVGKFCDKGLEVAFRKSTCFVRNEDGVDLLTDDRSSNLYTIALNEVASNSSTCLLAKAFSSESWLWHQRLSYLNFAIINNLVKNNLVQGFPKMKFEKDHLCSVCEQGKIHWTHHKSKMDFASNKPLYLLCMDLYGPMHVESINGKRYVLVVVDDYSRYTWVFFLHSKDEASDDVGKLKAKGDIGVFLGYSKESAAFRIYNKRTRKIHESVNVNFDEILKIASKQFSLEPGLSNLNETGKSSNPSIMKFTTTNVETSNDEIPSHEEEVFHETSESFQEESSSSSLNDDVQQSKTIIKTKWNFKNKKDESGLVIRNKAMLVAVGYSQQDDIDYDETFAPVARIEAIRLFLAYDAHKDFTVFQMDVKIAFLNGILKWEEYVGQPLDLMVKHFEMSMMGEMNFFLELQVNQFSNGIFINQSKYILDILKRFGMENCDTVSTLMVEQAKLKLDVARKPVDHTDYRSMIGSLMCVTSSRPYIMFATCMYTRYQENPNEHHVSAVKRIFHYLKGTINLGLWYPKDSGFDLTAYSDADHAGCHLDRKTESEYVAVSSCCAQ</sequence>
<name>A0A6L2LW59_TANCI</name>
<dbReference type="PROSITE" id="PS50158">
    <property type="entry name" value="ZF_CCHC"/>
    <property type="match status" value="1"/>
</dbReference>
<dbReference type="SUPFAM" id="SSF53098">
    <property type="entry name" value="Ribonuclease H-like"/>
    <property type="match status" value="1"/>
</dbReference>
<dbReference type="InterPro" id="IPR025724">
    <property type="entry name" value="GAG-pre-integrase_dom"/>
</dbReference>
<dbReference type="Gene3D" id="4.10.60.10">
    <property type="entry name" value="Zinc finger, CCHC-type"/>
    <property type="match status" value="1"/>
</dbReference>
<reference evidence="3" key="1">
    <citation type="journal article" date="2019" name="Sci. Rep.">
        <title>Draft genome of Tanacetum cinerariifolium, the natural source of mosquito coil.</title>
        <authorList>
            <person name="Yamashiro T."/>
            <person name="Shiraishi A."/>
            <person name="Satake H."/>
            <person name="Nakayama K."/>
        </authorList>
    </citation>
    <scope>NUCLEOTIDE SEQUENCE</scope>
</reference>
<evidence type="ECO:0000259" key="2">
    <source>
        <dbReference type="PROSITE" id="PS50158"/>
    </source>
</evidence>
<dbReference type="GO" id="GO:0008270">
    <property type="term" value="F:zinc ion binding"/>
    <property type="evidence" value="ECO:0007669"/>
    <property type="project" value="UniProtKB-KW"/>
</dbReference>
<keyword evidence="1" id="KW-0862">Zinc</keyword>
<gene>
    <name evidence="3" type="ORF">Tci_036502</name>
</gene>
<evidence type="ECO:0000313" key="3">
    <source>
        <dbReference type="EMBL" id="GEU64524.1"/>
    </source>
</evidence>
<dbReference type="InterPro" id="IPR013103">
    <property type="entry name" value="RVT_2"/>
</dbReference>
<dbReference type="InterPro" id="IPR012337">
    <property type="entry name" value="RNaseH-like_sf"/>
</dbReference>
<organism evidence="3">
    <name type="scientific">Tanacetum cinerariifolium</name>
    <name type="common">Dalmatian daisy</name>
    <name type="synonym">Chrysanthemum cinerariifolium</name>
    <dbReference type="NCBI Taxonomy" id="118510"/>
    <lineage>
        <taxon>Eukaryota</taxon>
        <taxon>Viridiplantae</taxon>
        <taxon>Streptophyta</taxon>
        <taxon>Embryophyta</taxon>
        <taxon>Tracheophyta</taxon>
        <taxon>Spermatophyta</taxon>
        <taxon>Magnoliopsida</taxon>
        <taxon>eudicotyledons</taxon>
        <taxon>Gunneridae</taxon>
        <taxon>Pentapetalae</taxon>
        <taxon>asterids</taxon>
        <taxon>campanulids</taxon>
        <taxon>Asterales</taxon>
        <taxon>Asteraceae</taxon>
        <taxon>Asteroideae</taxon>
        <taxon>Anthemideae</taxon>
        <taxon>Anthemidinae</taxon>
        <taxon>Tanacetum</taxon>
    </lineage>
</organism>
<dbReference type="Pfam" id="PF00098">
    <property type="entry name" value="zf-CCHC"/>
    <property type="match status" value="1"/>
</dbReference>
<dbReference type="InterPro" id="IPR001878">
    <property type="entry name" value="Znf_CCHC"/>
</dbReference>
<dbReference type="Pfam" id="PF07727">
    <property type="entry name" value="RVT_2"/>
    <property type="match status" value="2"/>
</dbReference>
<dbReference type="Pfam" id="PF13976">
    <property type="entry name" value="gag_pre-integrs"/>
    <property type="match status" value="1"/>
</dbReference>
<dbReference type="PANTHER" id="PTHR11439">
    <property type="entry name" value="GAG-POL-RELATED RETROTRANSPOSON"/>
    <property type="match status" value="1"/>
</dbReference>
<dbReference type="Pfam" id="PF14223">
    <property type="entry name" value="Retrotran_gag_2"/>
    <property type="match status" value="1"/>
</dbReference>
<dbReference type="AlphaFoldDB" id="A0A6L2LW59"/>
<dbReference type="InterPro" id="IPR057670">
    <property type="entry name" value="SH3_retrovirus"/>
</dbReference>
<keyword evidence="1" id="KW-0863">Zinc-finger</keyword>
<feature type="domain" description="CCHC-type" evidence="2">
    <location>
        <begin position="330"/>
        <end position="346"/>
    </location>
</feature>
<dbReference type="EMBL" id="BKCJ010005036">
    <property type="protein sequence ID" value="GEU64524.1"/>
    <property type="molecule type" value="Genomic_DNA"/>
</dbReference>
<dbReference type="SMART" id="SM00343">
    <property type="entry name" value="ZnF_C2HC"/>
    <property type="match status" value="1"/>
</dbReference>
<evidence type="ECO:0000256" key="1">
    <source>
        <dbReference type="PROSITE-ProRule" id="PRU00047"/>
    </source>
</evidence>
<dbReference type="InterPro" id="IPR036397">
    <property type="entry name" value="RNaseH_sf"/>
</dbReference>
<keyword evidence="1" id="KW-0479">Metal-binding</keyword>
<dbReference type="SUPFAM" id="SSF57756">
    <property type="entry name" value="Retrovirus zinc finger-like domains"/>
    <property type="match status" value="1"/>
</dbReference>
<dbReference type="PANTHER" id="PTHR11439:SF495">
    <property type="entry name" value="REVERSE TRANSCRIPTASE, RNA-DEPENDENT DNA POLYMERASE-RELATED"/>
    <property type="match status" value="1"/>
</dbReference>